<sequence>MTAGSSKKAYSIRKTLTKITQAKSSVISDADGNPSTLLAVRILKEEKSPGEDNVPSDLIKHVVEATTAAMTKQCQQI</sequence>
<keyword evidence="2" id="KW-1185">Reference proteome</keyword>
<organism evidence="1 2">
    <name type="scientific">Dreissena polymorpha</name>
    <name type="common">Zebra mussel</name>
    <name type="synonym">Mytilus polymorpha</name>
    <dbReference type="NCBI Taxonomy" id="45954"/>
    <lineage>
        <taxon>Eukaryota</taxon>
        <taxon>Metazoa</taxon>
        <taxon>Spiralia</taxon>
        <taxon>Lophotrochozoa</taxon>
        <taxon>Mollusca</taxon>
        <taxon>Bivalvia</taxon>
        <taxon>Autobranchia</taxon>
        <taxon>Heteroconchia</taxon>
        <taxon>Euheterodonta</taxon>
        <taxon>Imparidentia</taxon>
        <taxon>Neoheterodontei</taxon>
        <taxon>Myida</taxon>
        <taxon>Dreissenoidea</taxon>
        <taxon>Dreissenidae</taxon>
        <taxon>Dreissena</taxon>
    </lineage>
</organism>
<evidence type="ECO:0000313" key="2">
    <source>
        <dbReference type="Proteomes" id="UP000828390"/>
    </source>
</evidence>
<gene>
    <name evidence="1" type="ORF">DPMN_006383</name>
</gene>
<name>A0A9D4MU10_DREPO</name>
<reference evidence="1" key="2">
    <citation type="submission" date="2020-11" db="EMBL/GenBank/DDBJ databases">
        <authorList>
            <person name="McCartney M.A."/>
            <person name="Auch B."/>
            <person name="Kono T."/>
            <person name="Mallez S."/>
            <person name="Becker A."/>
            <person name="Gohl D.M."/>
            <person name="Silverstein K.A.T."/>
            <person name="Koren S."/>
            <person name="Bechman K.B."/>
            <person name="Herman A."/>
            <person name="Abrahante J.E."/>
            <person name="Garbe J."/>
        </authorList>
    </citation>
    <scope>NUCLEOTIDE SEQUENCE</scope>
    <source>
        <strain evidence="1">Duluth1</strain>
        <tissue evidence="1">Whole animal</tissue>
    </source>
</reference>
<accession>A0A9D4MU10</accession>
<comment type="caution">
    <text evidence="1">The sequence shown here is derived from an EMBL/GenBank/DDBJ whole genome shotgun (WGS) entry which is preliminary data.</text>
</comment>
<dbReference type="Proteomes" id="UP000828390">
    <property type="component" value="Unassembled WGS sequence"/>
</dbReference>
<proteinExistence type="predicted"/>
<protein>
    <submittedName>
        <fullName evidence="1">Uncharacterized protein</fullName>
    </submittedName>
</protein>
<dbReference type="AlphaFoldDB" id="A0A9D4MU10"/>
<dbReference type="EMBL" id="JAIWYP010000001">
    <property type="protein sequence ID" value="KAH3882443.1"/>
    <property type="molecule type" value="Genomic_DNA"/>
</dbReference>
<evidence type="ECO:0000313" key="1">
    <source>
        <dbReference type="EMBL" id="KAH3882443.1"/>
    </source>
</evidence>
<reference evidence="1" key="1">
    <citation type="journal article" date="2019" name="bioRxiv">
        <title>The Genome of the Zebra Mussel, Dreissena polymorpha: A Resource for Invasive Species Research.</title>
        <authorList>
            <person name="McCartney M.A."/>
            <person name="Auch B."/>
            <person name="Kono T."/>
            <person name="Mallez S."/>
            <person name="Zhang Y."/>
            <person name="Obille A."/>
            <person name="Becker A."/>
            <person name="Abrahante J.E."/>
            <person name="Garbe J."/>
            <person name="Badalamenti J.P."/>
            <person name="Herman A."/>
            <person name="Mangelson H."/>
            <person name="Liachko I."/>
            <person name="Sullivan S."/>
            <person name="Sone E.D."/>
            <person name="Koren S."/>
            <person name="Silverstein K.A.T."/>
            <person name="Beckman K.B."/>
            <person name="Gohl D.M."/>
        </authorList>
    </citation>
    <scope>NUCLEOTIDE SEQUENCE</scope>
    <source>
        <strain evidence="1">Duluth1</strain>
        <tissue evidence="1">Whole animal</tissue>
    </source>
</reference>